<dbReference type="InterPro" id="IPR004176">
    <property type="entry name" value="Clp_R_N"/>
</dbReference>
<keyword evidence="4" id="KW-1185">Reference proteome</keyword>
<dbReference type="InterPro" id="IPR044217">
    <property type="entry name" value="CLPT1/2"/>
</dbReference>
<accession>A0AAD3NQD7</accession>
<comment type="caution">
    <text evidence="3">The sequence shown here is derived from an EMBL/GenBank/DDBJ whole genome shotgun (WGS) entry which is preliminary data.</text>
</comment>
<feature type="domain" description="Clp R" evidence="1">
    <location>
        <begin position="30"/>
        <end position="128"/>
    </location>
</feature>
<dbReference type="PANTHER" id="PTHR47016">
    <property type="entry name" value="ATP-DEPENDENT CLP PROTEASE ATP-BINDING SUBUNIT CLPT1, CHLOROPLASTIC"/>
    <property type="match status" value="1"/>
</dbReference>
<gene>
    <name evidence="2" type="ORF">SUGI_1234010</name>
    <name evidence="3" type="ORF">SUGI_1238970</name>
</gene>
<dbReference type="PANTHER" id="PTHR47016:SF1">
    <property type="entry name" value="ATP-DEPENDENT CLP PROTEASE ATP-BINDING SUBUNIT CLPT1, CHLOROPLASTIC"/>
    <property type="match status" value="1"/>
</dbReference>
<evidence type="ECO:0000313" key="4">
    <source>
        <dbReference type="Proteomes" id="UP001234787"/>
    </source>
</evidence>
<organism evidence="3 4">
    <name type="scientific">Cryptomeria japonica</name>
    <name type="common">Japanese cedar</name>
    <name type="synonym">Cupressus japonica</name>
    <dbReference type="NCBI Taxonomy" id="3369"/>
    <lineage>
        <taxon>Eukaryota</taxon>
        <taxon>Viridiplantae</taxon>
        <taxon>Streptophyta</taxon>
        <taxon>Embryophyta</taxon>
        <taxon>Tracheophyta</taxon>
        <taxon>Spermatophyta</taxon>
        <taxon>Pinopsida</taxon>
        <taxon>Pinidae</taxon>
        <taxon>Conifers II</taxon>
        <taxon>Cupressales</taxon>
        <taxon>Cupressaceae</taxon>
        <taxon>Cryptomeria</taxon>
    </lineage>
</organism>
<dbReference type="AlphaFoldDB" id="A0AAD3NQD7"/>
<dbReference type="Gene3D" id="1.10.1780.10">
    <property type="entry name" value="Clp, N-terminal domain"/>
    <property type="match status" value="1"/>
</dbReference>
<dbReference type="InterPro" id="IPR036628">
    <property type="entry name" value="Clp_N_dom_sf"/>
</dbReference>
<evidence type="ECO:0000313" key="3">
    <source>
        <dbReference type="EMBL" id="GLJ56683.1"/>
    </source>
</evidence>
<protein>
    <recommendedName>
        <fullName evidence="1">Clp R domain-containing protein</fullName>
    </recommendedName>
</protein>
<dbReference type="SUPFAM" id="SSF81923">
    <property type="entry name" value="Double Clp-N motif"/>
    <property type="match status" value="1"/>
</dbReference>
<evidence type="ECO:0000313" key="2">
    <source>
        <dbReference type="EMBL" id="GLJ56608.1"/>
    </source>
</evidence>
<proteinExistence type="predicted"/>
<name>A0AAD3NQD7_CRYJA</name>
<dbReference type="EMBL" id="BSEH01000025">
    <property type="protein sequence ID" value="GLJ56608.1"/>
    <property type="molecule type" value="Genomic_DNA"/>
</dbReference>
<evidence type="ECO:0000259" key="1">
    <source>
        <dbReference type="Pfam" id="PF02861"/>
    </source>
</evidence>
<dbReference type="Proteomes" id="UP001234787">
    <property type="component" value="Unassembled WGS sequence"/>
</dbReference>
<dbReference type="EMBL" id="BSEH01000029">
    <property type="protein sequence ID" value="GLJ56683.1"/>
    <property type="molecule type" value="Genomic_DNA"/>
</dbReference>
<reference evidence="3" key="1">
    <citation type="submission" date="2022-12" db="EMBL/GenBank/DDBJ databases">
        <title>Chromosome-Level Genome Assembly of Japanese Cedar (Cryptomeriajaponica D. Don).</title>
        <authorList>
            <person name="Fujino T."/>
            <person name="Yamaguchi K."/>
            <person name="Yokoyama T."/>
            <person name="Hamanaka T."/>
            <person name="Harazono Y."/>
            <person name="Kamada H."/>
            <person name="Kobayashi W."/>
            <person name="Ujino-Ihara T."/>
            <person name="Uchiyama K."/>
            <person name="Matsumoto A."/>
            <person name="Izuno A."/>
            <person name="Tsumura Y."/>
            <person name="Toyoda A."/>
            <person name="Shigenobu S."/>
            <person name="Moriguchi Y."/>
            <person name="Ueno S."/>
            <person name="Kasahara M."/>
        </authorList>
    </citation>
    <scope>NUCLEOTIDE SEQUENCE</scope>
</reference>
<dbReference type="Pfam" id="PF02861">
    <property type="entry name" value="Clp_N"/>
    <property type="match status" value="1"/>
</dbReference>
<sequence length="157" mass="17664">MNLPTANSEWAANGKIPKWSESSIRSFCLGESVARKVRYPSLGTKAFLIGILMEGTSLTVKFLRANGFTLSKVREEMISLIGLPSIWDTKVEAEIPVSEDAQKALDLAIEEKIKLGQSDEVTISHMLQVRWAQKAARVNKYWLILALMNSRPRNFLR</sequence>